<evidence type="ECO:0000313" key="3">
    <source>
        <dbReference type="EMBL" id="MTH45308.1"/>
    </source>
</evidence>
<feature type="transmembrane region" description="Helical" evidence="1">
    <location>
        <begin position="12"/>
        <end position="33"/>
    </location>
</feature>
<organism evidence="3 4">
    <name type="scientific">Intestinirhabdus alba</name>
    <dbReference type="NCBI Taxonomy" id="2899544"/>
    <lineage>
        <taxon>Bacteria</taxon>
        <taxon>Pseudomonadati</taxon>
        <taxon>Pseudomonadota</taxon>
        <taxon>Gammaproteobacteria</taxon>
        <taxon>Enterobacterales</taxon>
        <taxon>Enterobacteriaceae</taxon>
        <taxon>Intestinirhabdus</taxon>
    </lineage>
</organism>
<keyword evidence="1" id="KW-0812">Transmembrane</keyword>
<dbReference type="EMBL" id="WMJZ01000003">
    <property type="protein sequence ID" value="MTH45308.1"/>
    <property type="molecule type" value="Genomic_DNA"/>
</dbReference>
<keyword evidence="1" id="KW-1133">Transmembrane helix</keyword>
<keyword evidence="1" id="KW-0472">Membrane</keyword>
<dbReference type="Proteomes" id="UP000477739">
    <property type="component" value="Unassembled WGS sequence"/>
</dbReference>
<name>A0A6L6II13_9ENTR</name>
<dbReference type="NCBIfam" id="NF007660">
    <property type="entry name" value="PRK10332.1"/>
    <property type="match status" value="1"/>
</dbReference>
<protein>
    <submittedName>
        <fullName evidence="3">Prepilin-type N-terminal cleavage/methylation domain-containing protein</fullName>
    </submittedName>
</protein>
<comment type="caution">
    <text evidence="3">The sequence shown here is derived from an EMBL/GenBank/DDBJ whole genome shotgun (WGS) entry which is preliminary data.</text>
</comment>
<dbReference type="RefSeq" id="WP_155106986.1">
    <property type="nucleotide sequence ID" value="NZ_WMJZ01000003.1"/>
</dbReference>
<gene>
    <name evidence="3" type="ORF">GJV78_03310</name>
</gene>
<proteinExistence type="predicted"/>
<evidence type="ECO:0000313" key="4">
    <source>
        <dbReference type="Proteomes" id="UP000477739"/>
    </source>
</evidence>
<dbReference type="OrthoDB" id="6561530at2"/>
<reference evidence="3 4" key="1">
    <citation type="submission" date="2019-11" db="EMBL/GenBank/DDBJ databases">
        <title>Escherichia alba sp. nov. isolated from the gut of plastic-eating superworms Zophobas atratus.</title>
        <authorList>
            <person name="Yang Y."/>
        </authorList>
    </citation>
    <scope>NUCLEOTIDE SEQUENCE [LARGE SCALE GENOMIC DNA]</scope>
    <source>
        <strain evidence="4">BIT-B35</strain>
    </source>
</reference>
<dbReference type="AlphaFoldDB" id="A0A6L6II13"/>
<dbReference type="Pfam" id="PF12528">
    <property type="entry name" value="T2SSppdC"/>
    <property type="match status" value="1"/>
</dbReference>
<accession>A0A6L6II13</accession>
<feature type="domain" description="Prepilin peptidase dependent protein C-like C-terminal" evidence="2">
    <location>
        <begin position="33"/>
        <end position="104"/>
    </location>
</feature>
<keyword evidence="4" id="KW-1185">Reference proteome</keyword>
<evidence type="ECO:0000259" key="2">
    <source>
        <dbReference type="Pfam" id="PF12528"/>
    </source>
</evidence>
<evidence type="ECO:0000256" key="1">
    <source>
        <dbReference type="SAM" id="Phobius"/>
    </source>
</evidence>
<dbReference type="InterPro" id="IPR022204">
    <property type="entry name" value="PpdC-like_C"/>
</dbReference>
<sequence length="106" mass="11862">MPDAVKYRRGFSLAETLLAMMLMVTIVTALSGYQRALITSLAASAEYRQLWRQAWQQTQLASFSPPANWQAKRMQTTQAGCVSISVTLSSPRGRQGNMTRLHCPNR</sequence>